<accession>A0A7K3RLT1</accession>
<organism evidence="1 2">
    <name type="scientific">Streptomyces anulatus</name>
    <name type="common">Streptomyces chrysomallus</name>
    <dbReference type="NCBI Taxonomy" id="1892"/>
    <lineage>
        <taxon>Bacteria</taxon>
        <taxon>Bacillati</taxon>
        <taxon>Actinomycetota</taxon>
        <taxon>Actinomycetes</taxon>
        <taxon>Kitasatosporales</taxon>
        <taxon>Streptomycetaceae</taxon>
        <taxon>Streptomyces</taxon>
    </lineage>
</organism>
<dbReference type="GO" id="GO:0015035">
    <property type="term" value="F:protein-disulfide reductase activity"/>
    <property type="evidence" value="ECO:0007669"/>
    <property type="project" value="InterPro"/>
</dbReference>
<proteinExistence type="predicted"/>
<sequence length="135" mass="14790">MNDSATRDAETRTVLAFDGDCGFCQSAVRQIQLRARPRTAAVAWQALPTELTEPHLERLDHEVLLFHGDRVRAGGVAALASLLGSSPARTYRGVGKLLRLPLIRPAANLVYRWVARNRQRMPGGTAACAVPRPHN</sequence>
<name>A0A7K3RLT1_STRAQ</name>
<gene>
    <name evidence="1" type="ORF">G3I58_34805</name>
</gene>
<dbReference type="EMBL" id="JAAGMS010000385">
    <property type="protein sequence ID" value="NEC03113.1"/>
    <property type="molecule type" value="Genomic_DNA"/>
</dbReference>
<dbReference type="AlphaFoldDB" id="A0A7K3RLT1"/>
<dbReference type="Proteomes" id="UP000470951">
    <property type="component" value="Unassembled WGS sequence"/>
</dbReference>
<reference evidence="1 2" key="1">
    <citation type="submission" date="2020-01" db="EMBL/GenBank/DDBJ databases">
        <title>Insect and environment-associated Actinomycetes.</title>
        <authorList>
            <person name="Currrie C."/>
            <person name="Chevrette M."/>
            <person name="Carlson C."/>
            <person name="Stubbendieck R."/>
            <person name="Wendt-Pienkowski E."/>
        </authorList>
    </citation>
    <scope>NUCLEOTIDE SEQUENCE [LARGE SCALE GENOMIC DNA]</scope>
    <source>
        <strain evidence="1 2">SID7903</strain>
    </source>
</reference>
<dbReference type="RefSeq" id="WP_087765108.1">
    <property type="nucleotide sequence ID" value="NZ_JAAGMS010000385.1"/>
</dbReference>
<comment type="caution">
    <text evidence="1">The sequence shown here is derived from an EMBL/GenBank/DDBJ whole genome shotgun (WGS) entry which is preliminary data.</text>
</comment>
<dbReference type="InterPro" id="IPR007263">
    <property type="entry name" value="DCC1-like"/>
</dbReference>
<protein>
    <submittedName>
        <fullName evidence="1">DUF393 domain-containing protein</fullName>
    </submittedName>
</protein>
<dbReference type="Pfam" id="PF04134">
    <property type="entry name" value="DCC1-like"/>
    <property type="match status" value="1"/>
</dbReference>
<evidence type="ECO:0000313" key="2">
    <source>
        <dbReference type="Proteomes" id="UP000470951"/>
    </source>
</evidence>
<evidence type="ECO:0000313" key="1">
    <source>
        <dbReference type="EMBL" id="NEC03113.1"/>
    </source>
</evidence>